<reference evidence="3" key="1">
    <citation type="journal article" date="2019" name="Int. J. Syst. Evol. Microbiol.">
        <title>The Global Catalogue of Microorganisms (GCM) 10K type strain sequencing project: providing services to taxonomists for standard genome sequencing and annotation.</title>
        <authorList>
            <consortium name="The Broad Institute Genomics Platform"/>
            <consortium name="The Broad Institute Genome Sequencing Center for Infectious Disease"/>
            <person name="Wu L."/>
            <person name="Ma J."/>
        </authorList>
    </citation>
    <scope>NUCLEOTIDE SEQUENCE [LARGE SCALE GENOMIC DNA]</scope>
    <source>
        <strain evidence="3">JCM 3272</strain>
    </source>
</reference>
<evidence type="ECO:0000313" key="2">
    <source>
        <dbReference type="EMBL" id="GAA2387549.1"/>
    </source>
</evidence>
<dbReference type="CDD" id="cd04301">
    <property type="entry name" value="NAT_SF"/>
    <property type="match status" value="1"/>
</dbReference>
<dbReference type="PANTHER" id="PTHR43233">
    <property type="entry name" value="FAMILY N-ACETYLTRANSFERASE, PUTATIVE (AFU_ORTHOLOGUE AFUA_6G03350)-RELATED"/>
    <property type="match status" value="1"/>
</dbReference>
<feature type="domain" description="N-acetyltransferase" evidence="1">
    <location>
        <begin position="20"/>
        <end position="164"/>
    </location>
</feature>
<dbReference type="InterPro" id="IPR000182">
    <property type="entry name" value="GNAT_dom"/>
</dbReference>
<dbReference type="Pfam" id="PF00583">
    <property type="entry name" value="Acetyltransf_1"/>
    <property type="match status" value="1"/>
</dbReference>
<evidence type="ECO:0000259" key="1">
    <source>
        <dbReference type="PROSITE" id="PS51186"/>
    </source>
</evidence>
<name>A0ABP5UVN0_9ACTN</name>
<dbReference type="Proteomes" id="UP001501444">
    <property type="component" value="Unassembled WGS sequence"/>
</dbReference>
<dbReference type="Gene3D" id="3.40.630.30">
    <property type="match status" value="1"/>
</dbReference>
<dbReference type="SUPFAM" id="SSF55729">
    <property type="entry name" value="Acyl-CoA N-acyltransferases (Nat)"/>
    <property type="match status" value="1"/>
</dbReference>
<proteinExistence type="predicted"/>
<dbReference type="EMBL" id="BAAARV010000107">
    <property type="protein sequence ID" value="GAA2387549.1"/>
    <property type="molecule type" value="Genomic_DNA"/>
</dbReference>
<accession>A0ABP5UVN0</accession>
<protein>
    <submittedName>
        <fullName evidence="2">GNAT family N-acetyltransferase</fullName>
    </submittedName>
</protein>
<keyword evidence="3" id="KW-1185">Reference proteome</keyword>
<dbReference type="InterPro" id="IPR016181">
    <property type="entry name" value="Acyl_CoA_acyltransferase"/>
</dbReference>
<evidence type="ECO:0000313" key="3">
    <source>
        <dbReference type="Proteomes" id="UP001501444"/>
    </source>
</evidence>
<sequence length="164" mass="18149">MEPGPLGSEPVSERVRDGYVLTTDRDRVDTAAVHRWLSEESYWAAGRAYDVVARSIEGSTPYTVSKDGRQVGFARVVTDGATFAWICDVFVDAGHRGRGLGVWLVDAIVEDFTADGVLRLLLATRDAHEVYRRSGFEPLAGPQRFMEIDRRPTRNAILAALPDV</sequence>
<dbReference type="PROSITE" id="PS51186">
    <property type="entry name" value="GNAT"/>
    <property type="match status" value="1"/>
</dbReference>
<gene>
    <name evidence="2" type="ORF">GCM10010170_098580</name>
</gene>
<dbReference type="PANTHER" id="PTHR43233:SF1">
    <property type="entry name" value="FAMILY N-ACETYLTRANSFERASE, PUTATIVE (AFU_ORTHOLOGUE AFUA_6G03350)-RELATED"/>
    <property type="match status" value="1"/>
</dbReference>
<dbReference type="InterPro" id="IPR053144">
    <property type="entry name" value="Acetyltransferase_Butenolide"/>
</dbReference>
<organism evidence="2 3">
    <name type="scientific">Dactylosporangium salmoneum</name>
    <dbReference type="NCBI Taxonomy" id="53361"/>
    <lineage>
        <taxon>Bacteria</taxon>
        <taxon>Bacillati</taxon>
        <taxon>Actinomycetota</taxon>
        <taxon>Actinomycetes</taxon>
        <taxon>Micromonosporales</taxon>
        <taxon>Micromonosporaceae</taxon>
        <taxon>Dactylosporangium</taxon>
    </lineage>
</organism>
<comment type="caution">
    <text evidence="2">The sequence shown here is derived from an EMBL/GenBank/DDBJ whole genome shotgun (WGS) entry which is preliminary data.</text>
</comment>